<dbReference type="AlphaFoldDB" id="A0A919Y265"/>
<sequence>MLTIAVARGFLDCINPSRVEIRSQRRTLRFCTNLHTYTLIAQARLYNAKCTALSMTQIHSNSK</sequence>
<evidence type="ECO:0000313" key="2">
    <source>
        <dbReference type="Proteomes" id="UP000678895"/>
    </source>
</evidence>
<dbReference type="Proteomes" id="UP000678895">
    <property type="component" value="Unassembled WGS sequence"/>
</dbReference>
<dbReference type="EMBL" id="BORS01000011">
    <property type="protein sequence ID" value="GIO43491.1"/>
    <property type="molecule type" value="Genomic_DNA"/>
</dbReference>
<comment type="caution">
    <text evidence="1">The sequence shown here is derived from an EMBL/GenBank/DDBJ whole genome shotgun (WGS) entry which is preliminary data.</text>
</comment>
<protein>
    <submittedName>
        <fullName evidence="1">Uncharacterized protein</fullName>
    </submittedName>
</protein>
<name>A0A919Y265_9BACL</name>
<organism evidence="1 2">
    <name type="scientific">Paenibacillus apis</name>
    <dbReference type="NCBI Taxonomy" id="1792174"/>
    <lineage>
        <taxon>Bacteria</taxon>
        <taxon>Bacillati</taxon>
        <taxon>Bacillota</taxon>
        <taxon>Bacilli</taxon>
        <taxon>Bacillales</taxon>
        <taxon>Paenibacillaceae</taxon>
        <taxon>Paenibacillus</taxon>
    </lineage>
</organism>
<proteinExistence type="predicted"/>
<gene>
    <name evidence="1" type="ORF">J41TS4_32490</name>
</gene>
<keyword evidence="2" id="KW-1185">Reference proteome</keyword>
<evidence type="ECO:0000313" key="1">
    <source>
        <dbReference type="EMBL" id="GIO43491.1"/>
    </source>
</evidence>
<reference evidence="1" key="1">
    <citation type="submission" date="2021-03" db="EMBL/GenBank/DDBJ databases">
        <title>Antimicrobial resistance genes in bacteria isolated from Japanese honey, and their potential for conferring macrolide and lincosamide resistance in the American foulbrood pathogen Paenibacillus larvae.</title>
        <authorList>
            <person name="Okamoto M."/>
            <person name="Kumagai M."/>
            <person name="Kanamori H."/>
            <person name="Takamatsu D."/>
        </authorList>
    </citation>
    <scope>NUCLEOTIDE SEQUENCE</scope>
    <source>
        <strain evidence="1">J41TS4</strain>
    </source>
</reference>
<accession>A0A919Y265</accession>